<dbReference type="PANTHER" id="PTHR45739:SF3">
    <property type="entry name" value="FRAS-RELATED EXTRACELLULAR MATRIX PROTEIN 1B PRECURSOR"/>
    <property type="match status" value="1"/>
</dbReference>
<dbReference type="InterPro" id="IPR039005">
    <property type="entry name" value="CSPG_rpt"/>
</dbReference>
<dbReference type="PROSITE" id="PS51854">
    <property type="entry name" value="CSPG"/>
    <property type="match status" value="1"/>
</dbReference>
<accession>A0A315VIQ6</accession>
<protein>
    <submittedName>
        <fullName evidence="5">Uncharacterized protein</fullName>
    </submittedName>
</protein>
<keyword evidence="1" id="KW-0732">Signal</keyword>
<evidence type="ECO:0000256" key="3">
    <source>
        <dbReference type="ARBA" id="ARBA00023180"/>
    </source>
</evidence>
<keyword evidence="6" id="KW-1185">Reference proteome</keyword>
<organism evidence="5 6">
    <name type="scientific">Gambusia affinis</name>
    <name type="common">Western mosquitofish</name>
    <name type="synonym">Heterandria affinis</name>
    <dbReference type="NCBI Taxonomy" id="33528"/>
    <lineage>
        <taxon>Eukaryota</taxon>
        <taxon>Metazoa</taxon>
        <taxon>Chordata</taxon>
        <taxon>Craniata</taxon>
        <taxon>Vertebrata</taxon>
        <taxon>Euteleostomi</taxon>
        <taxon>Actinopterygii</taxon>
        <taxon>Neopterygii</taxon>
        <taxon>Teleostei</taxon>
        <taxon>Neoteleostei</taxon>
        <taxon>Acanthomorphata</taxon>
        <taxon>Ovalentaria</taxon>
        <taxon>Atherinomorphae</taxon>
        <taxon>Cyprinodontiformes</taxon>
        <taxon>Poeciliidae</taxon>
        <taxon>Poeciliinae</taxon>
        <taxon>Gambusia</taxon>
    </lineage>
</organism>
<reference evidence="5 6" key="1">
    <citation type="journal article" date="2018" name="G3 (Bethesda)">
        <title>A High-Quality Reference Genome for the Invasive Mosquitofish Gambusia affinis Using a Chicago Library.</title>
        <authorList>
            <person name="Hoffberg S.L."/>
            <person name="Troendle N.J."/>
            <person name="Glenn T.C."/>
            <person name="Mahmud O."/>
            <person name="Louha S."/>
            <person name="Chalopin D."/>
            <person name="Bennetzen J.L."/>
            <person name="Mauricio R."/>
        </authorList>
    </citation>
    <scope>NUCLEOTIDE SEQUENCE [LARGE SCALE GENOMIC DNA]</scope>
    <source>
        <strain evidence="5">NE01/NJP1002.9</strain>
        <tissue evidence="5">Muscle</tissue>
    </source>
</reference>
<dbReference type="EMBL" id="NHOQ01001602">
    <property type="protein sequence ID" value="PWA23335.1"/>
    <property type="molecule type" value="Genomic_DNA"/>
</dbReference>
<dbReference type="Proteomes" id="UP000250572">
    <property type="component" value="Unassembled WGS sequence"/>
</dbReference>
<keyword evidence="3" id="KW-0325">Glycoprotein</keyword>
<evidence type="ECO:0000256" key="1">
    <source>
        <dbReference type="ARBA" id="ARBA00022729"/>
    </source>
</evidence>
<proteinExistence type="predicted"/>
<evidence type="ECO:0000313" key="6">
    <source>
        <dbReference type="Proteomes" id="UP000250572"/>
    </source>
</evidence>
<dbReference type="Pfam" id="PF16184">
    <property type="entry name" value="Cadherin_3"/>
    <property type="match status" value="1"/>
</dbReference>
<dbReference type="AlphaFoldDB" id="A0A315VIQ6"/>
<evidence type="ECO:0000313" key="5">
    <source>
        <dbReference type="EMBL" id="PWA23335.1"/>
    </source>
</evidence>
<evidence type="ECO:0000256" key="4">
    <source>
        <dbReference type="PROSITE-ProRule" id="PRU01201"/>
    </source>
</evidence>
<comment type="caution">
    <text evidence="5">The sequence shown here is derived from an EMBL/GenBank/DDBJ whole genome shotgun (WGS) entry which is preliminary data.</text>
</comment>
<name>A0A315VIQ6_GAMAF</name>
<dbReference type="InterPro" id="IPR051561">
    <property type="entry name" value="FRAS1_ECM"/>
</dbReference>
<evidence type="ECO:0000256" key="2">
    <source>
        <dbReference type="ARBA" id="ARBA00022737"/>
    </source>
</evidence>
<dbReference type="PANTHER" id="PTHR45739">
    <property type="entry name" value="MATRIX PROTEIN, PUTATIVE-RELATED"/>
    <property type="match status" value="1"/>
</dbReference>
<sequence length="217" mass="24205">MSLLDQVEQVDRVAPSLDHLESPSTVTDLGAGRYGIFITSRHLRGSDPDSPAELLEFSIITPPQFGSLENAATGSTISRRFTQRDLDRRSVLYVVPVDVDVTADGFWFRLVDPAGNAAPPHRLRFWFRSRRLELFWSRVQLSASCYRTCETSGTLQIQIQRGGRSADPAYVSIQVSPGRTESDQTNQSRTSLSRSKVSQVLQGQFHGPVPRFPNVLD</sequence>
<keyword evidence="2" id="KW-0677">Repeat</keyword>
<feature type="repeat" description="CSPG" evidence="4">
    <location>
        <begin position="15"/>
        <end position="111"/>
    </location>
</feature>
<dbReference type="GO" id="GO:0009653">
    <property type="term" value="P:anatomical structure morphogenesis"/>
    <property type="evidence" value="ECO:0007669"/>
    <property type="project" value="TreeGrafter"/>
</dbReference>
<gene>
    <name evidence="5" type="ORF">CCH79_00020393</name>
</gene>